<sequence>MAGKATGWFRPMHGFHPHAPAWRHTITAHLLGGAMWFWLLYRARQDGPVVLGLRHPWDHGDHHDEHH</sequence>
<keyword evidence="1" id="KW-1133">Transmembrane helix</keyword>
<organism evidence="2 3">
    <name type="scientific">Malassezia cuniculi</name>
    <dbReference type="NCBI Taxonomy" id="948313"/>
    <lineage>
        <taxon>Eukaryota</taxon>
        <taxon>Fungi</taxon>
        <taxon>Dikarya</taxon>
        <taxon>Basidiomycota</taxon>
        <taxon>Ustilaginomycotina</taxon>
        <taxon>Malasseziomycetes</taxon>
        <taxon>Malasseziales</taxon>
        <taxon>Malasseziaceae</taxon>
        <taxon>Malassezia</taxon>
    </lineage>
</organism>
<name>A0AAF0ET01_9BASI</name>
<keyword evidence="1" id="KW-0472">Membrane</keyword>
<evidence type="ECO:0000256" key="1">
    <source>
        <dbReference type="SAM" id="Phobius"/>
    </source>
</evidence>
<dbReference type="EMBL" id="CP119878">
    <property type="protein sequence ID" value="WFD34569.1"/>
    <property type="molecule type" value="Genomic_DNA"/>
</dbReference>
<dbReference type="AlphaFoldDB" id="A0AAF0ET01"/>
<keyword evidence="1" id="KW-0812">Transmembrane</keyword>
<reference evidence="2" key="1">
    <citation type="submission" date="2023-03" db="EMBL/GenBank/DDBJ databases">
        <title>Mating type loci evolution in Malassezia.</title>
        <authorList>
            <person name="Coelho M.A."/>
        </authorList>
    </citation>
    <scope>NUCLEOTIDE SEQUENCE</scope>
    <source>
        <strain evidence="2">CBS 11721</strain>
    </source>
</reference>
<dbReference type="PANTHER" id="PTHR36987">
    <property type="entry name" value="NADH DEHYDROGENASE [UBIQUINONE] 1 BETA SUBCOMPLEX SUBUNIT 2-LIKE"/>
    <property type="match status" value="1"/>
</dbReference>
<dbReference type="PANTHER" id="PTHR36987:SF1">
    <property type="entry name" value="NADH DEHYDROGENASE [UBIQUINONE] 1 BETA SUBCOMPLEX SUBUNIT 2"/>
    <property type="match status" value="1"/>
</dbReference>
<evidence type="ECO:0000313" key="2">
    <source>
        <dbReference type="EMBL" id="WFD34569.1"/>
    </source>
</evidence>
<dbReference type="GO" id="GO:0005743">
    <property type="term" value="C:mitochondrial inner membrane"/>
    <property type="evidence" value="ECO:0007669"/>
    <property type="project" value="InterPro"/>
</dbReference>
<gene>
    <name evidence="2" type="ORF">MCUN1_001410</name>
</gene>
<dbReference type="GO" id="GO:0045271">
    <property type="term" value="C:respiratory chain complex I"/>
    <property type="evidence" value="ECO:0007669"/>
    <property type="project" value="InterPro"/>
</dbReference>
<dbReference type="InterPro" id="IPR044980">
    <property type="entry name" value="NDUFB2_plant/fungi"/>
</dbReference>
<evidence type="ECO:0008006" key="4">
    <source>
        <dbReference type="Google" id="ProtNLM"/>
    </source>
</evidence>
<keyword evidence="3" id="KW-1185">Reference proteome</keyword>
<evidence type="ECO:0000313" key="3">
    <source>
        <dbReference type="Proteomes" id="UP001219933"/>
    </source>
</evidence>
<dbReference type="Proteomes" id="UP001219933">
    <property type="component" value="Chromosome 2"/>
</dbReference>
<protein>
    <recommendedName>
        <fullName evidence="4">NADH dehydrogenase [ubiquinone] 1 beta subcomplex subunit 2</fullName>
    </recommendedName>
</protein>
<feature type="transmembrane region" description="Helical" evidence="1">
    <location>
        <begin position="21"/>
        <end position="41"/>
    </location>
</feature>
<proteinExistence type="predicted"/>
<accession>A0AAF0ET01</accession>